<organism evidence="3 4">
    <name type="scientific">Funneliformis mosseae</name>
    <name type="common">Endomycorrhizal fungus</name>
    <name type="synonym">Glomus mosseae</name>
    <dbReference type="NCBI Taxonomy" id="27381"/>
    <lineage>
        <taxon>Eukaryota</taxon>
        <taxon>Fungi</taxon>
        <taxon>Fungi incertae sedis</taxon>
        <taxon>Mucoromycota</taxon>
        <taxon>Glomeromycotina</taxon>
        <taxon>Glomeromycetes</taxon>
        <taxon>Glomerales</taxon>
        <taxon>Glomeraceae</taxon>
        <taxon>Funneliformis</taxon>
    </lineage>
</organism>
<evidence type="ECO:0000256" key="1">
    <source>
        <dbReference type="SAM" id="Coils"/>
    </source>
</evidence>
<dbReference type="InterPro" id="IPR036322">
    <property type="entry name" value="WD40_repeat_dom_sf"/>
</dbReference>
<comment type="caution">
    <text evidence="3">The sequence shown here is derived from an EMBL/GenBank/DDBJ whole genome shotgun (WGS) entry which is preliminary data.</text>
</comment>
<keyword evidence="1" id="KW-0175">Coiled coil</keyword>
<feature type="transmembrane region" description="Helical" evidence="2">
    <location>
        <begin position="1509"/>
        <end position="1532"/>
    </location>
</feature>
<protein>
    <submittedName>
        <fullName evidence="3">11623_t:CDS:1</fullName>
    </submittedName>
</protein>
<evidence type="ECO:0000313" key="4">
    <source>
        <dbReference type="Proteomes" id="UP000789375"/>
    </source>
</evidence>
<dbReference type="EMBL" id="CAJVPP010000866">
    <property type="protein sequence ID" value="CAG8518084.1"/>
    <property type="molecule type" value="Genomic_DNA"/>
</dbReference>
<reference evidence="3" key="1">
    <citation type="submission" date="2021-06" db="EMBL/GenBank/DDBJ databases">
        <authorList>
            <person name="Kallberg Y."/>
            <person name="Tangrot J."/>
            <person name="Rosling A."/>
        </authorList>
    </citation>
    <scope>NUCLEOTIDE SEQUENCE</scope>
    <source>
        <strain evidence="3">87-6 pot B 2015</strain>
    </source>
</reference>
<evidence type="ECO:0000313" key="3">
    <source>
        <dbReference type="EMBL" id="CAG8518084.1"/>
    </source>
</evidence>
<keyword evidence="2" id="KW-1133">Transmembrane helix</keyword>
<sequence length="1605" mass="188670">MNPIKHYEIIEISPKGECIAAYSKKNKVIDWYWYVDVDNNENDANENEKDNNEKDDNEKDDAATFLLVDGDLNYKLRQSVYAYGDTISAMCVSDQMKIAYIQDNYFIRIIDMKNIYQEKKLKLNFEVSEVQHCNFNLEGDLIFSCTVDGFNGLENIVCIYSIQTKTNKTKWKRFFKISDGADVINISKYNKILLRLNDNIYEWDVLMGHTTIITKSIYEEYTCLKLDNIIVVYSNELSFPIAKFNLKNEEKQKQLHVFDIKRPNLRCLLLSLFDNALLESMIVDSNDSIEAKEVEFVKPKNDYDHLTFSEIGDDLGREYQLEKGSIIWKIEEKQKIKVNNEDTKRKNIKGEITQYVRDFDKKINRYINLVQKVKREKEDISNKLDEFVSKIIELRLNLMQLSKHLVDEIIQIEGLDKELSNWKIITGKIVFDQVDKIDKIDEQNISLVEQLQNDFIYGINNLSEELNKNLCKQKKHNIKSKLEKLFINQITHLNNFESDDEKQIKFNNIVEDFTRKIKINEFEDLEVSNIITKYITNFTNLTIDFEDGIDEEIKKLKTIYETFKNIISNINKPLIDKIINSNANDPTRETHIRTIVNEIEINKRNTFVASFITGIEEIKIKGLEKDFINKEIRMPDIDDSDLEKYHIKESSSTTKDMFIRIKENFFKEIKEIDEEESNKQKEKIETSVNNFVKMIIKIGLLKNFNEQTKQGNKSEELIKKLMENVTNFKDLLDDLNKFKNIIVIDEGEDSLKKSREKFKNLVNNFIEEIEIIKIKGLENDLIENILKEEDLNETKLIDLVRTFTVDFALAKKTIERSETKFKKRITEQIAAKNLDSKIIKPIVKKFILVIEEINIAKFEKQLNSFIEEKSIKEKIYNEKPNKIEESNVNALVNSFIEKLTNDKGTSEIGTDKYKKSVDKFIDLLEITKCKKLEEVLTKAIKKSINKVPTEKIDAKQIENELKKALKKLVEGEDFIVDIEEITKDFIEWIKKMNTVEFKEPIAIQIKNLVNTYIKDKNLAKIEDELANYFIKQLDKFKELENDDDKWTSKIKELMIHFTKRIMTVEDLANENRLKIKISKDDLSIDENLIRFFCSDKMYLEILKNNTEDTMKDLNILASKLLNDDSIILLTKIGIFIFHLNKDVRLCTSKGERLISLNYFHPMHDPEGKIKRIKETFGYKIEFDELIYGTISHIKENNEYFLKYGTALLMFAIEEHDVDLIENIYKKCLNAFNEDFEENKSFLSIITRSMPLLNKHYPEFVERFSSNTRMITDSYDYKIDHLNTPHLHHFSDIEIVDLTGSIYWHSYNYRITQQMEGKSIFPENLNPTITFMNPYIKFVSYPQKDGRRWWLSDFFKPTPSPFVKTISSAIYNTWNGEALVNFKWNKYGFYYYIVIWTMFNILLVCFIVATTFSDHYISEGFRNQLLIASIILGFFHSTVEFRQVIYDGGECYVQIQEDGTIAPGQILTQQPDSNTNMFTDYDTAIFSTYLFLTGDSSAFSNWEYKNNTSLAILMFLFSLTIAVYLMNLLIGLLSNAIEKDNNRASYFKQKAKKEWDSNEFPELKQKLLTKLNIQENSEEELLSIVIERTYKQIFDKNKKDSENSQS</sequence>
<keyword evidence="4" id="KW-1185">Reference proteome</keyword>
<name>A0A9N9A530_FUNMO</name>
<feature type="coiled-coil region" evidence="1">
    <location>
        <begin position="356"/>
        <end position="390"/>
    </location>
</feature>
<dbReference type="Proteomes" id="UP000789375">
    <property type="component" value="Unassembled WGS sequence"/>
</dbReference>
<keyword evidence="2" id="KW-0472">Membrane</keyword>
<proteinExistence type="predicted"/>
<gene>
    <name evidence="3" type="ORF">FMOSSE_LOCUS4887</name>
</gene>
<dbReference type="SUPFAM" id="SSF50978">
    <property type="entry name" value="WD40 repeat-like"/>
    <property type="match status" value="1"/>
</dbReference>
<keyword evidence="2" id="KW-0812">Transmembrane</keyword>
<feature type="transmembrane region" description="Helical" evidence="2">
    <location>
        <begin position="1388"/>
        <end position="1408"/>
    </location>
</feature>
<evidence type="ECO:0000256" key="2">
    <source>
        <dbReference type="SAM" id="Phobius"/>
    </source>
</evidence>
<feature type="transmembrane region" description="Helical" evidence="2">
    <location>
        <begin position="1420"/>
        <end position="1438"/>
    </location>
</feature>
<accession>A0A9N9A530</accession>